<feature type="repeat" description="Solcar" evidence="9">
    <location>
        <begin position="17"/>
        <end position="100"/>
    </location>
</feature>
<dbReference type="PANTHER" id="PTHR45618">
    <property type="entry name" value="MITOCHONDRIAL DICARBOXYLATE CARRIER-RELATED"/>
    <property type="match status" value="1"/>
</dbReference>
<evidence type="ECO:0000256" key="9">
    <source>
        <dbReference type="PROSITE-ProRule" id="PRU00282"/>
    </source>
</evidence>
<dbReference type="InterPro" id="IPR050391">
    <property type="entry name" value="Mito_Metabolite_Transporter"/>
</dbReference>
<evidence type="ECO:0000256" key="4">
    <source>
        <dbReference type="ARBA" id="ARBA00022692"/>
    </source>
</evidence>
<reference evidence="12" key="1">
    <citation type="submission" date="2018-02" db="EMBL/GenBank/DDBJ databases">
        <authorList>
            <person name="Silar P."/>
        </authorList>
    </citation>
    <scope>NUCLEOTIDE SEQUENCE [LARGE SCALE GENOMIC DNA]</scope>
    <source>
        <strain evidence="12">T</strain>
    </source>
</reference>
<gene>
    <name evidence="12" type="ORF">PODCO_503850</name>
</gene>
<keyword evidence="3 10" id="KW-0813">Transport</keyword>
<evidence type="ECO:0000313" key="12">
    <source>
        <dbReference type="EMBL" id="VBB81119.1"/>
    </source>
</evidence>
<evidence type="ECO:0000256" key="3">
    <source>
        <dbReference type="ARBA" id="ARBA00022448"/>
    </source>
</evidence>
<keyword evidence="6" id="KW-0496">Mitochondrion</keyword>
<dbReference type="Proteomes" id="UP000280685">
    <property type="component" value="Chromosome 5"/>
</dbReference>
<evidence type="ECO:0000256" key="7">
    <source>
        <dbReference type="ARBA" id="ARBA00022989"/>
    </source>
</evidence>
<feature type="compositionally biased region" description="Low complexity" evidence="11">
    <location>
        <begin position="13"/>
        <end position="26"/>
    </location>
</feature>
<keyword evidence="8 9" id="KW-0472">Membrane</keyword>
<feature type="repeat" description="Solcar" evidence="9">
    <location>
        <begin position="114"/>
        <end position="201"/>
    </location>
</feature>
<evidence type="ECO:0000256" key="5">
    <source>
        <dbReference type="ARBA" id="ARBA00022737"/>
    </source>
</evidence>
<protein>
    <submittedName>
        <fullName evidence="12">Mitochondrial 2-oxoglutarate/malate carrier protein</fullName>
    </submittedName>
</protein>
<evidence type="ECO:0000256" key="8">
    <source>
        <dbReference type="ARBA" id="ARBA00023136"/>
    </source>
</evidence>
<name>A0ABY6SDR0_PODCO</name>
<evidence type="ECO:0000256" key="1">
    <source>
        <dbReference type="ARBA" id="ARBA00004141"/>
    </source>
</evidence>
<evidence type="ECO:0000256" key="6">
    <source>
        <dbReference type="ARBA" id="ARBA00022792"/>
    </source>
</evidence>
<organism evidence="12 13">
    <name type="scientific">Podospora comata</name>
    <dbReference type="NCBI Taxonomy" id="48703"/>
    <lineage>
        <taxon>Eukaryota</taxon>
        <taxon>Fungi</taxon>
        <taxon>Dikarya</taxon>
        <taxon>Ascomycota</taxon>
        <taxon>Pezizomycotina</taxon>
        <taxon>Sordariomycetes</taxon>
        <taxon>Sordariomycetidae</taxon>
        <taxon>Sordariales</taxon>
        <taxon>Podosporaceae</taxon>
        <taxon>Podospora</taxon>
    </lineage>
</organism>
<keyword evidence="5" id="KW-0677">Repeat</keyword>
<comment type="similarity">
    <text evidence="2 10">Belongs to the mitochondrial carrier (TC 2.A.29) family.</text>
</comment>
<keyword evidence="6" id="KW-0999">Mitochondrion inner membrane</keyword>
<keyword evidence="7" id="KW-1133">Transmembrane helix</keyword>
<evidence type="ECO:0000256" key="11">
    <source>
        <dbReference type="SAM" id="MobiDB-lite"/>
    </source>
</evidence>
<dbReference type="Pfam" id="PF00153">
    <property type="entry name" value="Mito_carr"/>
    <property type="match status" value="3"/>
</dbReference>
<dbReference type="InterPro" id="IPR018108">
    <property type="entry name" value="MCP_transmembrane"/>
</dbReference>
<accession>A0ABY6SDR0</accession>
<dbReference type="InterPro" id="IPR023395">
    <property type="entry name" value="MCP_dom_sf"/>
</dbReference>
<sequence>MFVSFATWCSQASSPEEPSNPSGSGDGAAASMAVCFTHPLDLTKYRMQVLHTRAPMLSTLYRFAVRDGIPSLWSGLSASVLRQSTYSTARFGLYTILSRQMQKRSGGAKPSTTSTIACAGVAGGLAGVVGNPTEVVLVRMCADAAKPPAERFLYSDAVTALVRIAREEGVKVFGRGLSANIVRSVLMSELSTPDNARKLFADLEQDVSQIAPYAAAKKTILTRTQLKDDIRTHALASLFAGTAATTACAPADVLKSRIQSATKGSTVLQVARDGLRQEGPMFLMKGWTPAWLRLTPHTVLTFVIMEKLSELVSMMAATPVPARATA</sequence>
<dbReference type="PROSITE" id="PS50920">
    <property type="entry name" value="SOLCAR"/>
    <property type="match status" value="3"/>
</dbReference>
<feature type="repeat" description="Solcar" evidence="9">
    <location>
        <begin position="228"/>
        <end position="311"/>
    </location>
</feature>
<keyword evidence="4 9" id="KW-0812">Transmembrane</keyword>
<comment type="subcellular location">
    <subcellularLocation>
        <location evidence="1">Membrane</location>
        <topology evidence="1">Multi-pass membrane protein</topology>
    </subcellularLocation>
</comment>
<dbReference type="Gene3D" id="1.50.40.10">
    <property type="entry name" value="Mitochondrial carrier domain"/>
    <property type="match status" value="1"/>
</dbReference>
<dbReference type="SUPFAM" id="SSF103506">
    <property type="entry name" value="Mitochondrial carrier"/>
    <property type="match status" value="1"/>
</dbReference>
<evidence type="ECO:0000313" key="13">
    <source>
        <dbReference type="Proteomes" id="UP000280685"/>
    </source>
</evidence>
<evidence type="ECO:0000256" key="10">
    <source>
        <dbReference type="RuleBase" id="RU000488"/>
    </source>
</evidence>
<dbReference type="EMBL" id="LR026968">
    <property type="protein sequence ID" value="VBB81119.1"/>
    <property type="molecule type" value="Genomic_DNA"/>
</dbReference>
<evidence type="ECO:0000256" key="2">
    <source>
        <dbReference type="ARBA" id="ARBA00006375"/>
    </source>
</evidence>
<proteinExistence type="inferred from homology"/>
<keyword evidence="13" id="KW-1185">Reference proteome</keyword>
<feature type="region of interest" description="Disordered" evidence="11">
    <location>
        <begin position="1"/>
        <end position="26"/>
    </location>
</feature>